<dbReference type="GO" id="GO:0005975">
    <property type="term" value="P:carbohydrate metabolic process"/>
    <property type="evidence" value="ECO:0007669"/>
    <property type="project" value="InterPro"/>
</dbReference>
<comment type="similarity">
    <text evidence="1 6">Belongs to the glycosyl hydrolase 43 family.</text>
</comment>
<dbReference type="PANTHER" id="PTHR43817:SF1">
    <property type="entry name" value="HYDROLASE, FAMILY 43, PUTATIVE (AFU_ORTHOLOGUE AFUA_3G01660)-RELATED"/>
    <property type="match status" value="1"/>
</dbReference>
<dbReference type="Gene3D" id="2.60.120.260">
    <property type="entry name" value="Galactose-binding domain-like"/>
    <property type="match status" value="1"/>
</dbReference>
<dbReference type="InterPro" id="IPR023296">
    <property type="entry name" value="Glyco_hydro_beta-prop_sf"/>
</dbReference>
<evidence type="ECO:0000256" key="3">
    <source>
        <dbReference type="ARBA" id="ARBA00022801"/>
    </source>
</evidence>
<proteinExistence type="inferred from homology"/>
<dbReference type="Pfam" id="PF04616">
    <property type="entry name" value="Glyco_hydro_43"/>
    <property type="match status" value="1"/>
</dbReference>
<comment type="caution">
    <text evidence="7">The sequence shown here is derived from an EMBL/GenBank/DDBJ whole genome shotgun (WGS) entry which is preliminary data.</text>
</comment>
<evidence type="ECO:0000256" key="5">
    <source>
        <dbReference type="PIRSR" id="PIRSR606710-2"/>
    </source>
</evidence>
<dbReference type="EC" id="3.2.1.55" evidence="7"/>
<dbReference type="RefSeq" id="WP_028599184.1">
    <property type="nucleotide sequence ID" value="NZ_BIMM01000039.1"/>
</dbReference>
<evidence type="ECO:0000256" key="6">
    <source>
        <dbReference type="RuleBase" id="RU361187"/>
    </source>
</evidence>
<feature type="site" description="Important for catalytic activity, responsible for pKa modulation of the active site Glu and correct orientation of both the proton donor and substrate" evidence="5">
    <location>
        <position position="170"/>
    </location>
</feature>
<dbReference type="CDD" id="cd18820">
    <property type="entry name" value="GH43_LbAraf43-like"/>
    <property type="match status" value="1"/>
</dbReference>
<organism evidence="7 8">
    <name type="scientific">Paenibacillus pasadenensis</name>
    <dbReference type="NCBI Taxonomy" id="217090"/>
    <lineage>
        <taxon>Bacteria</taxon>
        <taxon>Bacillati</taxon>
        <taxon>Bacillota</taxon>
        <taxon>Bacilli</taxon>
        <taxon>Bacillales</taxon>
        <taxon>Paenibacillaceae</taxon>
        <taxon>Paenibacillus</taxon>
    </lineage>
</organism>
<evidence type="ECO:0000313" key="7">
    <source>
        <dbReference type="EMBL" id="PLT47116.1"/>
    </source>
</evidence>
<dbReference type="AlphaFoldDB" id="A0A2N5N9T3"/>
<name>A0A2N5N9T3_9BACL</name>
<evidence type="ECO:0000256" key="4">
    <source>
        <dbReference type="ARBA" id="ARBA00023295"/>
    </source>
</evidence>
<evidence type="ECO:0000256" key="1">
    <source>
        <dbReference type="ARBA" id="ARBA00009865"/>
    </source>
</evidence>
<keyword evidence="4 6" id="KW-0326">Glycosidase</keyword>
<dbReference type="Proteomes" id="UP000234789">
    <property type="component" value="Unassembled WGS sequence"/>
</dbReference>
<dbReference type="InterPro" id="IPR006710">
    <property type="entry name" value="Glyco_hydro_43"/>
</dbReference>
<reference evidence="7 8" key="1">
    <citation type="submission" date="2017-05" db="EMBL/GenBank/DDBJ databases">
        <title>Functional genome analysis of Paenibacillus pasadenensis strain R16: insights on endophytic life style and antifungal activity.</title>
        <authorList>
            <person name="Passera A."/>
            <person name="Marcolungo L."/>
            <person name="Casati P."/>
            <person name="Brasca M."/>
            <person name="Quaglino F."/>
            <person name="Delledonne M."/>
        </authorList>
    </citation>
    <scope>NUCLEOTIDE SEQUENCE [LARGE SCALE GENOMIC DNA]</scope>
    <source>
        <strain evidence="7 8">R16</strain>
    </source>
</reference>
<protein>
    <submittedName>
        <fullName evidence="7">Alpha-L-arabinofuranosidase II</fullName>
        <ecNumber evidence="7">3.2.1.55</ecNumber>
    </submittedName>
</protein>
<accession>A0A2N5N9T3</accession>
<dbReference type="EMBL" id="NFEZ01000003">
    <property type="protein sequence ID" value="PLT47116.1"/>
    <property type="molecule type" value="Genomic_DNA"/>
</dbReference>
<keyword evidence="2" id="KW-0732">Signal</keyword>
<keyword evidence="3 6" id="KW-0378">Hydrolase</keyword>
<dbReference type="Gene3D" id="2.115.10.20">
    <property type="entry name" value="Glycosyl hydrolase domain, family 43"/>
    <property type="match status" value="1"/>
</dbReference>
<evidence type="ECO:0000313" key="8">
    <source>
        <dbReference type="Proteomes" id="UP000234789"/>
    </source>
</evidence>
<sequence>MRLKRNRGTATLLAALLLLLIAGGGYWMWSKQGHPDETDASYAGHGGTFKNTLAEIDTPDPSVVHHGGFYYMTFTHGGTDIMVMKSRTLDFRSAERKVVWHPPVGTAYSANLWAPEIQHVRGKWLIYFAADDGDNANHRMYALEAATDDPMGEYAFKGKIADDTDKWAIDGLVMEHEERLYFIWSGWEGDVNEAQNTYIAPMSDPLTISGPRVLLSRPDLDWEKAGGPPYINEGQSVLRRDGRVHIVYSGAGSWTPYYSIGALSLREGGDPLRAEDWSKHPEPLLAPDAEAGVYGPGHNSFAASPDGTETWIVYHATSGESDGWANRKARAAKVGWTADGLPDFGPPQPLEAAIEAPSGMGVLRAEDARPDGEELVFSDVVSTVETVVPVLLHYRMAEGGAGRISLSSSAGKAETAELEPTATGAVGYAYAELKLPEGGGELRARASGGAELLALELPRFEAEWGEMLGGAEENENVFASRGAAALLHEAGAGVRLPNVRVPKSGTYTVSVAVLNPADGSKLEISAGGAKRTLDIEPQQRGELRMYEAELKLPAGASAIELTARAGSLRVDFADIWIRPGG</sequence>
<gene>
    <name evidence="7" type="ORF">B8V81_1340</name>
</gene>
<dbReference type="GO" id="GO:0046556">
    <property type="term" value="F:alpha-L-arabinofuranosidase activity"/>
    <property type="evidence" value="ECO:0007669"/>
    <property type="project" value="UniProtKB-EC"/>
</dbReference>
<keyword evidence="8" id="KW-1185">Reference proteome</keyword>
<evidence type="ECO:0000256" key="2">
    <source>
        <dbReference type="ARBA" id="ARBA00022729"/>
    </source>
</evidence>
<dbReference type="PANTHER" id="PTHR43817">
    <property type="entry name" value="GLYCOSYL HYDROLASE"/>
    <property type="match status" value="1"/>
</dbReference>
<dbReference type="SUPFAM" id="SSF75005">
    <property type="entry name" value="Arabinanase/levansucrase/invertase"/>
    <property type="match status" value="1"/>
</dbReference>